<dbReference type="KEGG" id="pchm:VFPPC_10903"/>
<dbReference type="SMART" id="SM00248">
    <property type="entry name" value="ANK"/>
    <property type="match status" value="4"/>
</dbReference>
<reference evidence="4 5" key="1">
    <citation type="journal article" date="2016" name="PLoS Pathog.">
        <title>Biosynthesis of antibiotic leucinostatins in bio-control fungus Purpureocillium lilacinum and their inhibition on phytophthora revealed by genome mining.</title>
        <authorList>
            <person name="Wang G."/>
            <person name="Liu Z."/>
            <person name="Lin R."/>
            <person name="Li E."/>
            <person name="Mao Z."/>
            <person name="Ling J."/>
            <person name="Yang Y."/>
            <person name="Yin W.B."/>
            <person name="Xie B."/>
        </authorList>
    </citation>
    <scope>NUCLEOTIDE SEQUENCE [LARGE SCALE GENOMIC DNA]</scope>
    <source>
        <strain evidence="4">170</strain>
    </source>
</reference>
<dbReference type="Pfam" id="PF00023">
    <property type="entry name" value="Ank"/>
    <property type="match status" value="1"/>
</dbReference>
<evidence type="ECO:0000256" key="2">
    <source>
        <dbReference type="ARBA" id="ARBA00023043"/>
    </source>
</evidence>
<dbReference type="STRING" id="1380566.A0A179EZT1"/>
<evidence type="ECO:0000313" key="5">
    <source>
        <dbReference type="Proteomes" id="UP000078397"/>
    </source>
</evidence>
<proteinExistence type="predicted"/>
<name>A0A179EZT1_METCM</name>
<evidence type="ECO:0000256" key="1">
    <source>
        <dbReference type="ARBA" id="ARBA00022737"/>
    </source>
</evidence>
<dbReference type="PROSITE" id="PS50297">
    <property type="entry name" value="ANK_REP_REGION"/>
    <property type="match status" value="1"/>
</dbReference>
<dbReference type="EMBL" id="LSBJ02000014">
    <property type="protein sequence ID" value="OAQ58668.1"/>
    <property type="molecule type" value="Genomic_DNA"/>
</dbReference>
<dbReference type="Gene3D" id="1.25.40.20">
    <property type="entry name" value="Ankyrin repeat-containing domain"/>
    <property type="match status" value="2"/>
</dbReference>
<accession>A0A179EZT1</accession>
<feature type="repeat" description="ANK" evidence="3">
    <location>
        <begin position="155"/>
        <end position="177"/>
    </location>
</feature>
<dbReference type="SUPFAM" id="SSF48403">
    <property type="entry name" value="Ankyrin repeat"/>
    <property type="match status" value="1"/>
</dbReference>
<evidence type="ECO:0000313" key="4">
    <source>
        <dbReference type="EMBL" id="OAQ58668.1"/>
    </source>
</evidence>
<dbReference type="InterPro" id="IPR036770">
    <property type="entry name" value="Ankyrin_rpt-contain_sf"/>
</dbReference>
<dbReference type="PROSITE" id="PS50088">
    <property type="entry name" value="ANK_REPEAT"/>
    <property type="match status" value="1"/>
</dbReference>
<gene>
    <name evidence="4" type="ORF">VFPPC_10903</name>
</gene>
<sequence>MAKTNTERLETIHEYTIPPWSDRIPVVGEHYDYVETNKAQTTWKVSSSPLPPRKKVTQWEWEKCIIAGAKGEIGLLAADSDSTMPLGGPPFTGQLIRSTAVVDLLLTSDKVQPNVANGDGDTAFSFAVQCCVEVSEVVRLLMKSDKIDIDRQGSLGKTTLSYAAETGNAELVQLLLNSKRVNPNHCDYGGLTPLLLAIKAVNLATFKVLWDSDQVDRHHKDPDGQTALHIAVNAFSERQGYNEILGLLMDFSDINVNAKDGGGSTALTQAM</sequence>
<dbReference type="RefSeq" id="XP_018136787.1">
    <property type="nucleotide sequence ID" value="XM_018289198.1"/>
</dbReference>
<evidence type="ECO:0000256" key="3">
    <source>
        <dbReference type="PROSITE-ProRule" id="PRU00023"/>
    </source>
</evidence>
<dbReference type="Pfam" id="PF12796">
    <property type="entry name" value="Ank_2"/>
    <property type="match status" value="1"/>
</dbReference>
<protein>
    <submittedName>
        <fullName evidence="4">Ankyrin repeats (Many copies) domain-containing protein</fullName>
    </submittedName>
</protein>
<keyword evidence="1" id="KW-0677">Repeat</keyword>
<dbReference type="GeneID" id="28853192"/>
<keyword evidence="5" id="KW-1185">Reference proteome</keyword>
<dbReference type="InterPro" id="IPR002110">
    <property type="entry name" value="Ankyrin_rpt"/>
</dbReference>
<keyword evidence="2 3" id="KW-0040">ANK repeat</keyword>
<organism evidence="4 5">
    <name type="scientific">Pochonia chlamydosporia 170</name>
    <dbReference type="NCBI Taxonomy" id="1380566"/>
    <lineage>
        <taxon>Eukaryota</taxon>
        <taxon>Fungi</taxon>
        <taxon>Dikarya</taxon>
        <taxon>Ascomycota</taxon>
        <taxon>Pezizomycotina</taxon>
        <taxon>Sordariomycetes</taxon>
        <taxon>Hypocreomycetidae</taxon>
        <taxon>Hypocreales</taxon>
        <taxon>Clavicipitaceae</taxon>
        <taxon>Pochonia</taxon>
    </lineage>
</organism>
<dbReference type="Proteomes" id="UP000078397">
    <property type="component" value="Unassembled WGS sequence"/>
</dbReference>
<dbReference type="OrthoDB" id="426293at2759"/>
<dbReference type="PANTHER" id="PTHR24173:SF74">
    <property type="entry name" value="ANKYRIN REPEAT DOMAIN-CONTAINING PROTEIN 16"/>
    <property type="match status" value="1"/>
</dbReference>
<dbReference type="AlphaFoldDB" id="A0A179EZT1"/>
<comment type="caution">
    <text evidence="4">The sequence shown here is derived from an EMBL/GenBank/DDBJ whole genome shotgun (WGS) entry which is preliminary data.</text>
</comment>
<dbReference type="PANTHER" id="PTHR24173">
    <property type="entry name" value="ANKYRIN REPEAT CONTAINING"/>
    <property type="match status" value="1"/>
</dbReference>